<dbReference type="Proteomes" id="UP000001411">
    <property type="component" value="Chromosome"/>
</dbReference>
<dbReference type="Pfam" id="PF02826">
    <property type="entry name" value="2-Hacid_dh_C"/>
    <property type="match status" value="1"/>
</dbReference>
<dbReference type="GO" id="GO:0030267">
    <property type="term" value="F:glyoxylate reductase (NADPH) activity"/>
    <property type="evidence" value="ECO:0007669"/>
    <property type="project" value="TreeGrafter"/>
</dbReference>
<evidence type="ECO:0000259" key="5">
    <source>
        <dbReference type="Pfam" id="PF02826"/>
    </source>
</evidence>
<dbReference type="PANTHER" id="PTHR10996">
    <property type="entry name" value="2-HYDROXYACID DEHYDROGENASE-RELATED"/>
    <property type="match status" value="1"/>
</dbReference>
<dbReference type="PROSITE" id="PS00671">
    <property type="entry name" value="D_2_HYDROXYACID_DH_3"/>
    <property type="match status" value="1"/>
</dbReference>
<dbReference type="KEGG" id="sep:SE_0622"/>
<dbReference type="PANTHER" id="PTHR10996:SF283">
    <property type="entry name" value="GLYOXYLATE_HYDROXYPYRUVATE REDUCTASE B"/>
    <property type="match status" value="1"/>
</dbReference>
<dbReference type="GO" id="GO:0051287">
    <property type="term" value="F:NAD binding"/>
    <property type="evidence" value="ECO:0007669"/>
    <property type="project" value="InterPro"/>
</dbReference>
<feature type="domain" description="D-isomer specific 2-hydroxyacid dehydrogenase NAD-binding" evidence="5">
    <location>
        <begin position="109"/>
        <end position="287"/>
    </location>
</feature>
<dbReference type="FunFam" id="3.40.50.720:FF:000462">
    <property type="entry name" value="Glyoxylate reductase (NADP+)"/>
    <property type="match status" value="1"/>
</dbReference>
<dbReference type="InterPro" id="IPR006139">
    <property type="entry name" value="D-isomer_2_OHA_DH_cat_dom"/>
</dbReference>
<dbReference type="PATRIC" id="fig|176280.10.peg.594"/>
<dbReference type="RefSeq" id="WP_002468866.1">
    <property type="nucleotide sequence ID" value="NC_004461.1"/>
</dbReference>
<keyword evidence="2 3" id="KW-0560">Oxidoreductase</keyword>
<dbReference type="GO" id="GO:0016618">
    <property type="term" value="F:hydroxypyruvate reductase [NAD(P)H] activity"/>
    <property type="evidence" value="ECO:0007669"/>
    <property type="project" value="TreeGrafter"/>
</dbReference>
<evidence type="ECO:0000256" key="1">
    <source>
        <dbReference type="ARBA" id="ARBA00005854"/>
    </source>
</evidence>
<dbReference type="eggNOG" id="COG1052">
    <property type="taxonomic scope" value="Bacteria"/>
</dbReference>
<dbReference type="InterPro" id="IPR050223">
    <property type="entry name" value="D-isomer_2-hydroxyacid_DH"/>
</dbReference>
<dbReference type="SUPFAM" id="SSF52283">
    <property type="entry name" value="Formate/glycerate dehydrogenase catalytic domain-like"/>
    <property type="match status" value="1"/>
</dbReference>
<comment type="similarity">
    <text evidence="1 3">Belongs to the D-isomer specific 2-hydroxyacid dehydrogenase family.</text>
</comment>
<dbReference type="Pfam" id="PF00389">
    <property type="entry name" value="2-Hacid_dh"/>
    <property type="match status" value="1"/>
</dbReference>
<dbReference type="HOGENOM" id="CLU_019796_1_2_9"/>
<dbReference type="OrthoDB" id="9805416at2"/>
<feature type="domain" description="D-isomer specific 2-hydroxyacid dehydrogenase catalytic" evidence="4">
    <location>
        <begin position="4"/>
        <end position="318"/>
    </location>
</feature>
<sequence length="323" mass="36190">MNKILVTRQIPQHYVEQLKKIGQVVMWEHDLTPMSRESFLANVEDATACVITLSEHIDEEVFLRAQQLKVIANMAVGFDNIDISLAKKHGVVVTNTPHVLTETTAELGFTLMLTVARRIIEATSYIQEGKWKSWGPYLLSGKDVYGATVGIFGMGDIGKAFARRLQGFDARIIYHNRKRDLNAERDLNATYVTFKSLLEQSDFIICTAPLTKETENQFDARAFNKMKNDAVFINIGRGAIVDEEALLEALKNHEIQACGLDVMRQEPIQPNHPILKLPNAVVLPHIGSASQVTRNRMVQLCIDNIKAVLNNDAPITPVTSLHF</sequence>
<accession>A0A0H2VFL8</accession>
<dbReference type="InterPro" id="IPR006140">
    <property type="entry name" value="D-isomer_DH_NAD-bd"/>
</dbReference>
<dbReference type="Gene3D" id="3.40.50.720">
    <property type="entry name" value="NAD(P)-binding Rossmann-like Domain"/>
    <property type="match status" value="2"/>
</dbReference>
<evidence type="ECO:0000259" key="4">
    <source>
        <dbReference type="Pfam" id="PF00389"/>
    </source>
</evidence>
<evidence type="ECO:0000256" key="3">
    <source>
        <dbReference type="RuleBase" id="RU003719"/>
    </source>
</evidence>
<evidence type="ECO:0000256" key="2">
    <source>
        <dbReference type="ARBA" id="ARBA00023002"/>
    </source>
</evidence>
<name>A0A0H2VFL8_STAES</name>
<evidence type="ECO:0000313" key="6">
    <source>
        <dbReference type="EMBL" id="AAO04219.1"/>
    </source>
</evidence>
<dbReference type="GO" id="GO:0005829">
    <property type="term" value="C:cytosol"/>
    <property type="evidence" value="ECO:0007669"/>
    <property type="project" value="TreeGrafter"/>
</dbReference>
<organism evidence="6 7">
    <name type="scientific">Staphylococcus epidermidis (strain ATCC 12228 / FDA PCI 1200)</name>
    <dbReference type="NCBI Taxonomy" id="176280"/>
    <lineage>
        <taxon>Bacteria</taxon>
        <taxon>Bacillati</taxon>
        <taxon>Bacillota</taxon>
        <taxon>Bacilli</taxon>
        <taxon>Bacillales</taxon>
        <taxon>Staphylococcaceae</taxon>
        <taxon>Staphylococcus</taxon>
    </lineage>
</organism>
<dbReference type="InterPro" id="IPR036291">
    <property type="entry name" value="NAD(P)-bd_dom_sf"/>
</dbReference>
<dbReference type="AlphaFoldDB" id="A0A0H2VFL8"/>
<dbReference type="EMBL" id="AE015929">
    <property type="protein sequence ID" value="AAO04219.1"/>
    <property type="molecule type" value="Genomic_DNA"/>
</dbReference>
<dbReference type="InterPro" id="IPR029753">
    <property type="entry name" value="D-isomer_DH_CS"/>
</dbReference>
<proteinExistence type="inferred from homology"/>
<protein>
    <submittedName>
        <fullName evidence="6">Glycerate dehydrogenase</fullName>
    </submittedName>
</protein>
<reference evidence="6 7" key="1">
    <citation type="journal article" date="2003" name="Mol. Microbiol.">
        <title>Genome-based analysis of virulence genes in a non-biofilm-forming Staphylococcus epidermidis strain (ATCC 12228).</title>
        <authorList>
            <person name="Zhang Y.Q."/>
            <person name="Ren S.X."/>
            <person name="Li H.L."/>
            <person name="Wang Y.X."/>
            <person name="Fu G."/>
            <person name="Yang J."/>
            <person name="Qin Z.Q."/>
            <person name="Miao Y.G."/>
            <person name="Wang W.Y."/>
            <person name="Chen R.S."/>
            <person name="Shen Y."/>
            <person name="Chen Z."/>
            <person name="Yuan Z.H."/>
            <person name="Zhao G.P."/>
            <person name="Qu D."/>
            <person name="Danchin A."/>
            <person name="Wen Y.M."/>
        </authorList>
    </citation>
    <scope>NUCLEOTIDE SEQUENCE [LARGE SCALE GENOMIC DNA]</scope>
    <source>
        <strain evidence="7">ATCC 12228 / FDA PCI 1200</strain>
    </source>
</reference>
<gene>
    <name evidence="6" type="ordered locus">SE_0622</name>
</gene>
<dbReference type="SUPFAM" id="SSF51735">
    <property type="entry name" value="NAD(P)-binding Rossmann-fold domains"/>
    <property type="match status" value="1"/>
</dbReference>
<dbReference type="CDD" id="cd05301">
    <property type="entry name" value="GDH"/>
    <property type="match status" value="1"/>
</dbReference>
<evidence type="ECO:0000313" key="7">
    <source>
        <dbReference type="Proteomes" id="UP000001411"/>
    </source>
</evidence>